<dbReference type="InterPro" id="IPR019546">
    <property type="entry name" value="TAT_signal_bac_arc"/>
</dbReference>
<reference evidence="2 3" key="1">
    <citation type="submission" date="2024-09" db="EMBL/GenBank/DDBJ databases">
        <authorList>
            <person name="Sun Q."/>
            <person name="Mori K."/>
        </authorList>
    </citation>
    <scope>NUCLEOTIDE SEQUENCE [LARGE SCALE GENOMIC DNA]</scope>
    <source>
        <strain evidence="2 3">KCTC 23315</strain>
    </source>
</reference>
<name>A0ABV6BAT3_9GAMM</name>
<dbReference type="Pfam" id="PF13618">
    <property type="entry name" value="Gluconate_2-dh3"/>
    <property type="match status" value="1"/>
</dbReference>
<dbReference type="NCBIfam" id="TIGR01409">
    <property type="entry name" value="TAT_signal_seq"/>
    <property type="match status" value="1"/>
</dbReference>
<dbReference type="Proteomes" id="UP001589813">
    <property type="component" value="Unassembled WGS sequence"/>
</dbReference>
<gene>
    <name evidence="2" type="ORF">ACFFJP_06715</name>
</gene>
<keyword evidence="2" id="KW-0560">Oxidoreductase</keyword>
<evidence type="ECO:0000256" key="1">
    <source>
        <dbReference type="ARBA" id="ARBA00022729"/>
    </source>
</evidence>
<comment type="caution">
    <text evidence="2">The sequence shown here is derived from an EMBL/GenBank/DDBJ whole genome shotgun (WGS) entry which is preliminary data.</text>
</comment>
<evidence type="ECO:0000313" key="3">
    <source>
        <dbReference type="Proteomes" id="UP001589813"/>
    </source>
</evidence>
<accession>A0ABV6BAT3</accession>
<dbReference type="EMBL" id="JBHLXP010000001">
    <property type="protein sequence ID" value="MFC0047976.1"/>
    <property type="molecule type" value="Genomic_DNA"/>
</dbReference>
<dbReference type="EC" id="1.-.-.-" evidence="2"/>
<sequence length="207" mass="22071">MERRDLLKMIAAATGLAFVGGEAWAAGPLAKDASGVKSAATKPLFGAGDIMLLDEIAETILPRTNTPGAKDAACGAQMAVMVQDCYDAKQQALFVAGLTALQATCKQRHQRDFLQLTAAERTALLTQLDKDASARNAAIASNDSTNVSNRKGDASLEPHYFTLLKQLSIFVFFTSKVGATEVLRYVAVPGRYDGALPYKKGDKAWAT</sequence>
<dbReference type="InterPro" id="IPR027056">
    <property type="entry name" value="Gluconate_2DH_su3"/>
</dbReference>
<dbReference type="GO" id="GO:0016491">
    <property type="term" value="F:oxidoreductase activity"/>
    <property type="evidence" value="ECO:0007669"/>
    <property type="project" value="UniProtKB-KW"/>
</dbReference>
<keyword evidence="3" id="KW-1185">Reference proteome</keyword>
<organism evidence="2 3">
    <name type="scientific">Rheinheimera tilapiae</name>
    <dbReference type="NCBI Taxonomy" id="875043"/>
    <lineage>
        <taxon>Bacteria</taxon>
        <taxon>Pseudomonadati</taxon>
        <taxon>Pseudomonadota</taxon>
        <taxon>Gammaproteobacteria</taxon>
        <taxon>Chromatiales</taxon>
        <taxon>Chromatiaceae</taxon>
        <taxon>Rheinheimera</taxon>
    </lineage>
</organism>
<proteinExistence type="predicted"/>
<protein>
    <submittedName>
        <fullName evidence="2">Gluconate 2-dehydrogenase subunit 3 family protein</fullName>
        <ecNumber evidence="2">1.-.-.-</ecNumber>
    </submittedName>
</protein>
<evidence type="ECO:0000313" key="2">
    <source>
        <dbReference type="EMBL" id="MFC0047976.1"/>
    </source>
</evidence>
<dbReference type="RefSeq" id="WP_377241725.1">
    <property type="nucleotide sequence ID" value="NZ_JBHLXP010000001.1"/>
</dbReference>
<keyword evidence="1" id="KW-0732">Signal</keyword>